<evidence type="ECO:0008006" key="4">
    <source>
        <dbReference type="Google" id="ProtNLM"/>
    </source>
</evidence>
<accession>A0AAD9M8Z3</accession>
<name>A0AAD9M8Z3_9PEZI</name>
<keyword evidence="3" id="KW-1185">Reference proteome</keyword>
<evidence type="ECO:0000313" key="3">
    <source>
        <dbReference type="Proteomes" id="UP001232148"/>
    </source>
</evidence>
<evidence type="ECO:0000313" key="2">
    <source>
        <dbReference type="EMBL" id="KAK2034365.1"/>
    </source>
</evidence>
<proteinExistence type="predicted"/>
<dbReference type="Proteomes" id="UP001232148">
    <property type="component" value="Unassembled WGS sequence"/>
</dbReference>
<sequence length="119" mass="12936">MLLLLLLLLPNLLPTSPLLSYRLSTRLLDFALALASTESLLIPTSSQLRPLLVCLGTGSKQALTGRANLVCPWSNRRFREVHPDPCTSCKTSSAVLLLSSNRLHPFANSCICFLGSNSN</sequence>
<gene>
    <name evidence="2" type="ORF">LX32DRAFT_421153</name>
</gene>
<keyword evidence="1" id="KW-0732">Signal</keyword>
<dbReference type="AlphaFoldDB" id="A0AAD9M8Z3"/>
<comment type="caution">
    <text evidence="2">The sequence shown here is derived from an EMBL/GenBank/DDBJ whole genome shotgun (WGS) entry which is preliminary data.</text>
</comment>
<organism evidence="2 3">
    <name type="scientific">Colletotrichum zoysiae</name>
    <dbReference type="NCBI Taxonomy" id="1216348"/>
    <lineage>
        <taxon>Eukaryota</taxon>
        <taxon>Fungi</taxon>
        <taxon>Dikarya</taxon>
        <taxon>Ascomycota</taxon>
        <taxon>Pezizomycotina</taxon>
        <taxon>Sordariomycetes</taxon>
        <taxon>Hypocreomycetidae</taxon>
        <taxon>Glomerellales</taxon>
        <taxon>Glomerellaceae</taxon>
        <taxon>Colletotrichum</taxon>
        <taxon>Colletotrichum graminicola species complex</taxon>
    </lineage>
</organism>
<feature type="chain" id="PRO_5041958463" description="Secreted protein" evidence="1">
    <location>
        <begin position="18"/>
        <end position="119"/>
    </location>
</feature>
<reference evidence="2" key="1">
    <citation type="submission" date="2021-06" db="EMBL/GenBank/DDBJ databases">
        <title>Comparative genomics, transcriptomics and evolutionary studies reveal genomic signatures of adaptation to plant cell wall in hemibiotrophic fungi.</title>
        <authorList>
            <consortium name="DOE Joint Genome Institute"/>
            <person name="Baroncelli R."/>
            <person name="Diaz J.F."/>
            <person name="Benocci T."/>
            <person name="Peng M."/>
            <person name="Battaglia E."/>
            <person name="Haridas S."/>
            <person name="Andreopoulos W."/>
            <person name="Labutti K."/>
            <person name="Pangilinan J."/>
            <person name="Floch G.L."/>
            <person name="Makela M.R."/>
            <person name="Henrissat B."/>
            <person name="Grigoriev I.V."/>
            <person name="Crouch J.A."/>
            <person name="De Vries R.P."/>
            <person name="Sukno S.A."/>
            <person name="Thon M.R."/>
        </authorList>
    </citation>
    <scope>NUCLEOTIDE SEQUENCE</scope>
    <source>
        <strain evidence="2">MAFF235873</strain>
    </source>
</reference>
<feature type="signal peptide" evidence="1">
    <location>
        <begin position="1"/>
        <end position="17"/>
    </location>
</feature>
<dbReference type="EMBL" id="MU842815">
    <property type="protein sequence ID" value="KAK2034365.1"/>
    <property type="molecule type" value="Genomic_DNA"/>
</dbReference>
<evidence type="ECO:0000256" key="1">
    <source>
        <dbReference type="SAM" id="SignalP"/>
    </source>
</evidence>
<protein>
    <recommendedName>
        <fullName evidence="4">Secreted protein</fullName>
    </recommendedName>
</protein>